<dbReference type="RefSeq" id="WP_179361115.1">
    <property type="nucleotide sequence ID" value="NZ_CP026993.1"/>
</dbReference>
<sequence length="94" mass="10354">MTRQVNKKPVGLTIVMAMLLAIALGFTDLVSEDQAGSLVHEFGELLEGVEAEILSIPNDTAPDLNTADTMQTETIYSEFAYLHAFDEVIRKQIL</sequence>
<keyword evidence="2" id="KW-1185">Reference proteome</keyword>
<dbReference type="OrthoDB" id="2093at2157"/>
<proteinExistence type="predicted"/>
<dbReference type="AlphaFoldDB" id="A0A7D5R547"/>
<evidence type="ECO:0000313" key="1">
    <source>
        <dbReference type="EMBL" id="QLH02284.1"/>
    </source>
</evidence>
<organism evidence="1 2">
    <name type="scientific">Nitrosopumilus cobalaminigenes</name>
    <dbReference type="NCBI Taxonomy" id="1470066"/>
    <lineage>
        <taxon>Archaea</taxon>
        <taxon>Nitrososphaerota</taxon>
        <taxon>Nitrososphaeria</taxon>
        <taxon>Nitrosopumilales</taxon>
        <taxon>Nitrosopumilaceae</taxon>
        <taxon>Nitrosopumilus</taxon>
    </lineage>
</organism>
<evidence type="ECO:0000313" key="2">
    <source>
        <dbReference type="Proteomes" id="UP000509771"/>
    </source>
</evidence>
<gene>
    <name evidence="1" type="ORF">C5F47_01205</name>
</gene>
<dbReference type="GeneID" id="56058588"/>
<name>A0A7D5R547_9ARCH</name>
<reference evidence="1 2" key="1">
    <citation type="submission" date="2018-02" db="EMBL/GenBank/DDBJ databases">
        <title>Complete genome of Nitrosopumilus cobalaminigenes HCA1.</title>
        <authorList>
            <person name="Qin W."/>
            <person name="Zheng Y."/>
            <person name="Stahl D.A."/>
        </authorList>
    </citation>
    <scope>NUCLEOTIDE SEQUENCE [LARGE SCALE GENOMIC DNA]</scope>
    <source>
        <strain evidence="1 2">HCA1</strain>
    </source>
</reference>
<protein>
    <submittedName>
        <fullName evidence="1">Uncharacterized protein</fullName>
    </submittedName>
</protein>
<accession>A0A7D5R547</accession>
<dbReference type="EMBL" id="CP026993">
    <property type="protein sequence ID" value="QLH02284.1"/>
    <property type="molecule type" value="Genomic_DNA"/>
</dbReference>
<dbReference type="Proteomes" id="UP000509771">
    <property type="component" value="Chromosome"/>
</dbReference>
<dbReference type="KEGG" id="ncl:C5F47_01205"/>